<dbReference type="OrthoDB" id="2413547at2759"/>
<dbReference type="AlphaFoldDB" id="A0A9N8WB48"/>
<accession>A0A9N8WB48</accession>
<comment type="caution">
    <text evidence="4">The sequence shown here is derived from an EMBL/GenBank/DDBJ whole genome shotgun (WGS) entry which is preliminary data.</text>
</comment>
<feature type="region of interest" description="Disordered" evidence="2">
    <location>
        <begin position="684"/>
        <end position="713"/>
    </location>
</feature>
<keyword evidence="5" id="KW-1185">Reference proteome</keyword>
<dbReference type="PANTHER" id="PTHR32294:SF5">
    <property type="entry name" value="DNA POLYMERASE III POLC-TYPE"/>
    <property type="match status" value="1"/>
</dbReference>
<name>A0A9N8WB48_9GLOM</name>
<dbReference type="SUPFAM" id="SSF53098">
    <property type="entry name" value="Ribonuclease H-like"/>
    <property type="match status" value="1"/>
</dbReference>
<gene>
    <name evidence="4" type="ORF">RFULGI_LOCUS1364</name>
</gene>
<feature type="compositionally biased region" description="Basic and acidic residues" evidence="2">
    <location>
        <begin position="689"/>
        <end position="713"/>
    </location>
</feature>
<dbReference type="InterPro" id="IPR004805">
    <property type="entry name" value="DnaE2/DnaE/PolC"/>
</dbReference>
<dbReference type="Proteomes" id="UP000789396">
    <property type="component" value="Unassembled WGS sequence"/>
</dbReference>
<keyword evidence="3" id="KW-0472">Membrane</keyword>
<feature type="transmembrane region" description="Helical" evidence="3">
    <location>
        <begin position="356"/>
        <end position="377"/>
    </location>
</feature>
<keyword evidence="3" id="KW-1133">Transmembrane helix</keyword>
<reference evidence="4" key="1">
    <citation type="submission" date="2021-06" db="EMBL/GenBank/DDBJ databases">
        <authorList>
            <person name="Kallberg Y."/>
            <person name="Tangrot J."/>
            <person name="Rosling A."/>
        </authorList>
    </citation>
    <scope>NUCLEOTIDE SEQUENCE</scope>
    <source>
        <strain evidence="4">IN212</strain>
    </source>
</reference>
<evidence type="ECO:0000313" key="4">
    <source>
        <dbReference type="EMBL" id="CAG8476943.1"/>
    </source>
</evidence>
<evidence type="ECO:0000313" key="5">
    <source>
        <dbReference type="Proteomes" id="UP000789396"/>
    </source>
</evidence>
<evidence type="ECO:0000256" key="3">
    <source>
        <dbReference type="SAM" id="Phobius"/>
    </source>
</evidence>
<keyword evidence="1" id="KW-0175">Coiled coil</keyword>
<protein>
    <submittedName>
        <fullName evidence="4">879_t:CDS:1</fullName>
    </submittedName>
</protein>
<dbReference type="GO" id="GO:0008408">
    <property type="term" value="F:3'-5' exonuclease activity"/>
    <property type="evidence" value="ECO:0007669"/>
    <property type="project" value="InterPro"/>
</dbReference>
<sequence length="713" mass="82744">MAFSINLAKLSHVPGRAKVVQTHRALDDSKLLAELLEKLLKTLKENKISQWGQVKELIKDVFFPNRGFKVKILATSQEGLHNLYRLITLSHTERLFKKPSIFRSDLAKYRAGLLVGAAGGREGETFALFSSFNFAAKKRKKLLFYDYVEVNSPQTFRYLWLNGQISETELKEMTKKIINAAEEAKIPVIASHHVYYCQSKERLLKEIIVANEGMNGTRHYLYNQATLDEKEDRFAYLPPQHLLTLEEMIDNWLFLQDKQLIEKLIFKYPQEIVSQVGEVNIKQPPLNYSATGSSGREENDLITAYTQRANEIFEGEKTPDIDLNFSGEYQKVAHNYVRKLLGWFNKEKLRELEKKLLQVFISIILGVVVLIIGSFWLGRITTQSQSSDSKNNQTPSDNSEVQALKSQLKEVKNQLKNLTNEPQKNQLEDKITALENKVKELANPDKSTIRQLEKEIKEIKEKLENTKPDDNPSPTDNNQLQFKVYYFGKVGENHMWPDVDAENSNKIILIDKENIIFPNDELTQRGQNYTITFLPQNAEKYHNQKNCINCQKEVEIGEKDVYYLIRDNFVNKDCLFGEYDGEVLKYDPKSADRFGNCFPNPICPWCEVEFLGSREFSPGHHLDHYYHFHGKDKGKCDKNNHKTEEEMKRLENSEIKLYYLEGSPDKIEELRKRIAKLEAIVNRTSQQEQELKDKKQELAELEKQQSQDPKKTN</sequence>
<proteinExistence type="predicted"/>
<feature type="coiled-coil region" evidence="1">
    <location>
        <begin position="398"/>
        <end position="469"/>
    </location>
</feature>
<evidence type="ECO:0000256" key="1">
    <source>
        <dbReference type="SAM" id="Coils"/>
    </source>
</evidence>
<dbReference type="Gene3D" id="3.20.20.140">
    <property type="entry name" value="Metal-dependent hydrolases"/>
    <property type="match status" value="1"/>
</dbReference>
<dbReference type="InterPro" id="IPR012337">
    <property type="entry name" value="RNaseH-like_sf"/>
</dbReference>
<dbReference type="EMBL" id="CAJVPZ010000820">
    <property type="protein sequence ID" value="CAG8476943.1"/>
    <property type="molecule type" value="Genomic_DNA"/>
</dbReference>
<dbReference type="PANTHER" id="PTHR32294">
    <property type="entry name" value="DNA POLYMERASE III SUBUNIT ALPHA"/>
    <property type="match status" value="1"/>
</dbReference>
<dbReference type="GO" id="GO:0006260">
    <property type="term" value="P:DNA replication"/>
    <property type="evidence" value="ECO:0007669"/>
    <property type="project" value="InterPro"/>
</dbReference>
<evidence type="ECO:0000256" key="2">
    <source>
        <dbReference type="SAM" id="MobiDB-lite"/>
    </source>
</evidence>
<keyword evidence="3" id="KW-0812">Transmembrane</keyword>
<organism evidence="4 5">
    <name type="scientific">Racocetra fulgida</name>
    <dbReference type="NCBI Taxonomy" id="60492"/>
    <lineage>
        <taxon>Eukaryota</taxon>
        <taxon>Fungi</taxon>
        <taxon>Fungi incertae sedis</taxon>
        <taxon>Mucoromycota</taxon>
        <taxon>Glomeromycotina</taxon>
        <taxon>Glomeromycetes</taxon>
        <taxon>Diversisporales</taxon>
        <taxon>Gigasporaceae</taxon>
        <taxon>Racocetra</taxon>
    </lineage>
</organism>